<dbReference type="Gene3D" id="1.10.10.10">
    <property type="entry name" value="Winged helix-like DNA-binding domain superfamily/Winged helix DNA-binding domain"/>
    <property type="match status" value="1"/>
</dbReference>
<sequence length="181" mass="19440">MAEPPATLSGTQPGMQPDTPPPANSDAASVTGPADPPRNGYNIDDSLGYLVARVRQLIMAELTKETSQYGLTSTQATMLYKVATGKSKTAADLARDYCIDASAVTRLLDRLEAHGLLVRERSKSDRRTVDLSATEAGNAMADRMPDIFVRAADHLMRGFSVEEVGFLKSLLRRVIANGESG</sequence>
<dbReference type="Proteomes" id="UP000366945">
    <property type="component" value="Unassembled WGS sequence"/>
</dbReference>
<dbReference type="PROSITE" id="PS01117">
    <property type="entry name" value="HTH_MARR_1"/>
    <property type="match status" value="1"/>
</dbReference>
<evidence type="ECO:0000313" key="7">
    <source>
        <dbReference type="Proteomes" id="UP000366945"/>
    </source>
</evidence>
<dbReference type="PANTHER" id="PTHR33164:SF43">
    <property type="entry name" value="HTH-TYPE TRANSCRIPTIONAL REPRESSOR YETL"/>
    <property type="match status" value="1"/>
</dbReference>
<feature type="region of interest" description="Disordered" evidence="4">
    <location>
        <begin position="1"/>
        <end position="41"/>
    </location>
</feature>
<keyword evidence="7" id="KW-1185">Reference proteome</keyword>
<evidence type="ECO:0000256" key="4">
    <source>
        <dbReference type="SAM" id="MobiDB-lite"/>
    </source>
</evidence>
<evidence type="ECO:0000313" key="6">
    <source>
        <dbReference type="EMBL" id="VVD82295.1"/>
    </source>
</evidence>
<dbReference type="SMART" id="SM00347">
    <property type="entry name" value="HTH_MARR"/>
    <property type="match status" value="1"/>
</dbReference>
<accession>A0A5E4T3B0</accession>
<name>A0A5E4T3B0_9BURK</name>
<keyword evidence="1" id="KW-0805">Transcription regulation</keyword>
<dbReference type="GO" id="GO:0003700">
    <property type="term" value="F:DNA-binding transcription factor activity"/>
    <property type="evidence" value="ECO:0007669"/>
    <property type="project" value="InterPro"/>
</dbReference>
<evidence type="ECO:0000256" key="3">
    <source>
        <dbReference type="ARBA" id="ARBA00023163"/>
    </source>
</evidence>
<dbReference type="SUPFAM" id="SSF46785">
    <property type="entry name" value="Winged helix' DNA-binding domain"/>
    <property type="match status" value="1"/>
</dbReference>
<dbReference type="InterPro" id="IPR023187">
    <property type="entry name" value="Tscrpt_reg_MarR-type_CS"/>
</dbReference>
<protein>
    <submittedName>
        <fullName evidence="6">MarR family transcriptional regulator</fullName>
    </submittedName>
</protein>
<keyword evidence="3" id="KW-0804">Transcription</keyword>
<dbReference type="Pfam" id="PF01047">
    <property type="entry name" value="MarR"/>
    <property type="match status" value="1"/>
</dbReference>
<evidence type="ECO:0000256" key="2">
    <source>
        <dbReference type="ARBA" id="ARBA00023125"/>
    </source>
</evidence>
<feature type="domain" description="HTH marR-type" evidence="5">
    <location>
        <begin position="44"/>
        <end position="176"/>
    </location>
</feature>
<dbReference type="InterPro" id="IPR039422">
    <property type="entry name" value="MarR/SlyA-like"/>
</dbReference>
<dbReference type="AlphaFoldDB" id="A0A5E4T3B0"/>
<dbReference type="PRINTS" id="PR00598">
    <property type="entry name" value="HTHMARR"/>
</dbReference>
<organism evidence="6 7">
    <name type="scientific">Pandoraea pneumonica</name>
    <dbReference type="NCBI Taxonomy" id="2508299"/>
    <lineage>
        <taxon>Bacteria</taxon>
        <taxon>Pseudomonadati</taxon>
        <taxon>Pseudomonadota</taxon>
        <taxon>Betaproteobacteria</taxon>
        <taxon>Burkholderiales</taxon>
        <taxon>Burkholderiaceae</taxon>
        <taxon>Pandoraea</taxon>
    </lineage>
</organism>
<dbReference type="InterPro" id="IPR036388">
    <property type="entry name" value="WH-like_DNA-bd_sf"/>
</dbReference>
<dbReference type="GO" id="GO:0006950">
    <property type="term" value="P:response to stress"/>
    <property type="evidence" value="ECO:0007669"/>
    <property type="project" value="TreeGrafter"/>
</dbReference>
<dbReference type="InterPro" id="IPR036390">
    <property type="entry name" value="WH_DNA-bd_sf"/>
</dbReference>
<dbReference type="PANTHER" id="PTHR33164">
    <property type="entry name" value="TRANSCRIPTIONAL REGULATOR, MARR FAMILY"/>
    <property type="match status" value="1"/>
</dbReference>
<proteinExistence type="predicted"/>
<keyword evidence="2" id="KW-0238">DNA-binding</keyword>
<gene>
    <name evidence="6" type="ORF">PPN31114_01193</name>
</gene>
<dbReference type="RefSeq" id="WP_370865833.1">
    <property type="nucleotide sequence ID" value="NZ_CABPSK010000001.1"/>
</dbReference>
<evidence type="ECO:0000259" key="5">
    <source>
        <dbReference type="PROSITE" id="PS50995"/>
    </source>
</evidence>
<dbReference type="EMBL" id="CABPSK010000001">
    <property type="protein sequence ID" value="VVD82295.1"/>
    <property type="molecule type" value="Genomic_DNA"/>
</dbReference>
<dbReference type="InterPro" id="IPR000835">
    <property type="entry name" value="HTH_MarR-typ"/>
</dbReference>
<evidence type="ECO:0000256" key="1">
    <source>
        <dbReference type="ARBA" id="ARBA00023015"/>
    </source>
</evidence>
<dbReference type="PROSITE" id="PS50995">
    <property type="entry name" value="HTH_MARR_2"/>
    <property type="match status" value="1"/>
</dbReference>
<dbReference type="GO" id="GO:0003677">
    <property type="term" value="F:DNA binding"/>
    <property type="evidence" value="ECO:0007669"/>
    <property type="project" value="UniProtKB-KW"/>
</dbReference>
<reference evidence="6 7" key="1">
    <citation type="submission" date="2019-08" db="EMBL/GenBank/DDBJ databases">
        <authorList>
            <person name="Peeters C."/>
        </authorList>
    </citation>
    <scope>NUCLEOTIDE SEQUENCE [LARGE SCALE GENOMIC DNA]</scope>
    <source>
        <strain evidence="6 7">LMG 31114</strain>
    </source>
</reference>
<dbReference type="GeneID" id="300403249"/>